<reference evidence="3 4" key="1">
    <citation type="submission" date="2017-05" db="EMBL/GenBank/DDBJ databases">
        <title>Lactobacillus nurukis nov., sp. nov., isolated from nuruk.</title>
        <authorList>
            <person name="Kim S.-J."/>
        </authorList>
    </citation>
    <scope>NUCLEOTIDE SEQUENCE [LARGE SCALE GENOMIC DNA]</scope>
    <source>
        <strain evidence="3 4">SYF10-1a</strain>
    </source>
</reference>
<dbReference type="Proteomes" id="UP000235649">
    <property type="component" value="Unassembled WGS sequence"/>
</dbReference>
<feature type="binding site" evidence="2">
    <location>
        <position position="61"/>
    </location>
    <ligand>
        <name>substrate</name>
    </ligand>
</feature>
<dbReference type="PROSITE" id="PS00175">
    <property type="entry name" value="PG_MUTASE"/>
    <property type="match status" value="1"/>
</dbReference>
<dbReference type="Gene3D" id="3.40.50.1240">
    <property type="entry name" value="Phosphoglycerate mutase-like"/>
    <property type="match status" value="1"/>
</dbReference>
<dbReference type="OrthoDB" id="9782128at2"/>
<sequence length="203" mass="23380">MVELYIVRHGETDTNYTGKINGSATNLPLNETGRKQVTYLREHMVMDINDFDEIYASPLKRALETAEILNQNTHTIKTDDRLKEINYGSWDGLLASEVIAKHPDGFDENEYLTEDYVKYAENGEPYESVYKRIQSFLDDVSKEGDKKIMVVCHGFITRSFIKLVTKIPDMKDVYEPINAGVTKIKILPSGHPYMTYFNRLENI</sequence>
<dbReference type="SMART" id="SM00855">
    <property type="entry name" value="PGAM"/>
    <property type="match status" value="1"/>
</dbReference>
<evidence type="ECO:0000256" key="2">
    <source>
        <dbReference type="PIRSR" id="PIRSR613078-2"/>
    </source>
</evidence>
<gene>
    <name evidence="3" type="ORF">CBP76_12930</name>
</gene>
<evidence type="ECO:0000313" key="4">
    <source>
        <dbReference type="Proteomes" id="UP000235649"/>
    </source>
</evidence>
<evidence type="ECO:0000313" key="3">
    <source>
        <dbReference type="EMBL" id="PMD67824.1"/>
    </source>
</evidence>
<protein>
    <submittedName>
        <fullName evidence="3">Phosphoglycerate mutase</fullName>
    </submittedName>
</protein>
<feature type="binding site" evidence="2">
    <location>
        <begin position="84"/>
        <end position="87"/>
    </location>
    <ligand>
        <name>substrate</name>
    </ligand>
</feature>
<dbReference type="EMBL" id="NIPR01000064">
    <property type="protein sequence ID" value="PMD67824.1"/>
    <property type="molecule type" value="Genomic_DNA"/>
</dbReference>
<name>A0A2N7AR45_9LACO</name>
<dbReference type="GO" id="GO:0016791">
    <property type="term" value="F:phosphatase activity"/>
    <property type="evidence" value="ECO:0007669"/>
    <property type="project" value="TreeGrafter"/>
</dbReference>
<feature type="active site" description="Proton donor/acceptor" evidence="1">
    <location>
        <position position="84"/>
    </location>
</feature>
<dbReference type="InterPro" id="IPR013078">
    <property type="entry name" value="His_Pase_superF_clade-1"/>
</dbReference>
<comment type="caution">
    <text evidence="3">The sequence shown here is derived from an EMBL/GenBank/DDBJ whole genome shotgun (WGS) entry which is preliminary data.</text>
</comment>
<feature type="binding site" evidence="2">
    <location>
        <begin position="8"/>
        <end position="15"/>
    </location>
    <ligand>
        <name>substrate</name>
    </ligand>
</feature>
<keyword evidence="4" id="KW-1185">Reference proteome</keyword>
<dbReference type="AlphaFoldDB" id="A0A2N7AR45"/>
<dbReference type="InterPro" id="IPR001345">
    <property type="entry name" value="PG/BPGM_mutase_AS"/>
</dbReference>
<dbReference type="InterPro" id="IPR029033">
    <property type="entry name" value="His_PPase_superfam"/>
</dbReference>
<accession>A0A2N7AR45</accession>
<dbReference type="CDD" id="cd07067">
    <property type="entry name" value="HP_PGM_like"/>
    <property type="match status" value="1"/>
</dbReference>
<proteinExistence type="predicted"/>
<organism evidence="3 4">
    <name type="scientific">Companilactobacillus nuruki</name>
    <dbReference type="NCBI Taxonomy" id="1993540"/>
    <lineage>
        <taxon>Bacteria</taxon>
        <taxon>Bacillati</taxon>
        <taxon>Bacillota</taxon>
        <taxon>Bacilli</taxon>
        <taxon>Lactobacillales</taxon>
        <taxon>Lactobacillaceae</taxon>
        <taxon>Companilactobacillus</taxon>
    </lineage>
</organism>
<dbReference type="InterPro" id="IPR050275">
    <property type="entry name" value="PGM_Phosphatase"/>
</dbReference>
<feature type="active site" description="Tele-phosphohistidine intermediate" evidence="1">
    <location>
        <position position="9"/>
    </location>
</feature>
<dbReference type="Pfam" id="PF00300">
    <property type="entry name" value="His_Phos_1"/>
    <property type="match status" value="1"/>
</dbReference>
<dbReference type="PANTHER" id="PTHR48100">
    <property type="entry name" value="BROAD-SPECIFICITY PHOSPHATASE YOR283W-RELATED"/>
    <property type="match status" value="1"/>
</dbReference>
<dbReference type="RefSeq" id="WP_102197273.1">
    <property type="nucleotide sequence ID" value="NZ_NIPR01000064.1"/>
</dbReference>
<evidence type="ECO:0000256" key="1">
    <source>
        <dbReference type="PIRSR" id="PIRSR613078-1"/>
    </source>
</evidence>
<dbReference type="SUPFAM" id="SSF53254">
    <property type="entry name" value="Phosphoglycerate mutase-like"/>
    <property type="match status" value="1"/>
</dbReference>